<feature type="domain" description="Glycosyl transferase family 1" evidence="4">
    <location>
        <begin position="188"/>
        <end position="349"/>
    </location>
</feature>
<feature type="domain" description="Glycosyltransferase subfamily 4-like N-terminal" evidence="5">
    <location>
        <begin position="12"/>
        <end position="167"/>
    </location>
</feature>
<keyword evidence="3 6" id="KW-0808">Transferase</keyword>
<dbReference type="Pfam" id="PF00534">
    <property type="entry name" value="Glycos_transf_1"/>
    <property type="match status" value="1"/>
</dbReference>
<dbReference type="RefSeq" id="WP_349640000.1">
    <property type="nucleotide sequence ID" value="NZ_CP090958.1"/>
</dbReference>
<reference evidence="6 7" key="1">
    <citation type="submission" date="2023-05" db="EMBL/GenBank/DDBJ databases">
        <title>Lithophilousrod everest ZFBP1038 complete genpme.</title>
        <authorList>
            <person name="Tian M."/>
        </authorList>
    </citation>
    <scope>NUCLEOTIDE SEQUENCE [LARGE SCALE GENOMIC DNA]</scope>
    <source>
        <strain evidence="6 7">ZFBP1038</strain>
    </source>
</reference>
<sequence length="379" mass="40631">MRIALLLGSSAGGVGTHVASLAREFGRTGQPVTVIGPQATDKQFGFSGTGGVEFIPLEVPTRLSLRDVSQVQALRAVLVRERFDIVHAHGFRAALLAVLARRGPGPGRPTVIATWHNAVLAGGLRGKLEAGIELLLARTVDLTFGASQDLVDRARDLGARNARLAPVAAPKMIDIDPSEVIAAHQRLLKELGLPDSSKLVLTVGRVAPQKNYDLLLEAARLWRSSHPDAVSIIAGGADQAELARLRRIVDRDGLPVHFIGARQDVSALYRSAEVFLLTSHWEARALVVQEAMSVGLPVIARAVGGLPELIDDAGILVRSPRREEIADAVISVLDDSALRGDLSARARRRAREFPDEAEVAAELLARYHACRDRAACELG</sequence>
<keyword evidence="7" id="KW-1185">Reference proteome</keyword>
<evidence type="ECO:0000256" key="1">
    <source>
        <dbReference type="ARBA" id="ARBA00021292"/>
    </source>
</evidence>
<dbReference type="InterPro" id="IPR028098">
    <property type="entry name" value="Glyco_trans_4-like_N"/>
</dbReference>
<evidence type="ECO:0000259" key="5">
    <source>
        <dbReference type="Pfam" id="PF13579"/>
    </source>
</evidence>
<evidence type="ECO:0000313" key="7">
    <source>
        <dbReference type="Proteomes" id="UP001209083"/>
    </source>
</evidence>
<dbReference type="SUPFAM" id="SSF53756">
    <property type="entry name" value="UDP-Glycosyltransferase/glycogen phosphorylase"/>
    <property type="match status" value="1"/>
</dbReference>
<dbReference type="PANTHER" id="PTHR45947:SF3">
    <property type="entry name" value="SULFOQUINOVOSYL TRANSFERASE SQD2"/>
    <property type="match status" value="1"/>
</dbReference>
<dbReference type="Pfam" id="PF13579">
    <property type="entry name" value="Glyco_trans_4_4"/>
    <property type="match status" value="1"/>
</dbReference>
<dbReference type="InterPro" id="IPR050194">
    <property type="entry name" value="Glycosyltransferase_grp1"/>
</dbReference>
<evidence type="ECO:0000256" key="2">
    <source>
        <dbReference type="ARBA" id="ARBA00022676"/>
    </source>
</evidence>
<dbReference type="InterPro" id="IPR001296">
    <property type="entry name" value="Glyco_trans_1"/>
</dbReference>
<keyword evidence="2 6" id="KW-0328">Glycosyltransferase</keyword>
<protein>
    <recommendedName>
        <fullName evidence="1">D-inositol 3-phosphate glycosyltransferase</fullName>
    </recommendedName>
</protein>
<proteinExistence type="predicted"/>
<evidence type="ECO:0000259" key="4">
    <source>
        <dbReference type="Pfam" id="PF00534"/>
    </source>
</evidence>
<dbReference type="GO" id="GO:0016757">
    <property type="term" value="F:glycosyltransferase activity"/>
    <property type="evidence" value="ECO:0007669"/>
    <property type="project" value="UniProtKB-KW"/>
</dbReference>
<dbReference type="PANTHER" id="PTHR45947">
    <property type="entry name" value="SULFOQUINOVOSYL TRANSFERASE SQD2"/>
    <property type="match status" value="1"/>
</dbReference>
<name>A0ABY8QXL0_9MICO</name>
<organism evidence="6 7">
    <name type="scientific">Saxibacter everestensis</name>
    <dbReference type="NCBI Taxonomy" id="2909229"/>
    <lineage>
        <taxon>Bacteria</taxon>
        <taxon>Bacillati</taxon>
        <taxon>Actinomycetota</taxon>
        <taxon>Actinomycetes</taxon>
        <taxon>Micrococcales</taxon>
        <taxon>Brevibacteriaceae</taxon>
        <taxon>Saxibacter</taxon>
    </lineage>
</organism>
<evidence type="ECO:0000256" key="3">
    <source>
        <dbReference type="ARBA" id="ARBA00022679"/>
    </source>
</evidence>
<accession>A0ABY8QXL0</accession>
<gene>
    <name evidence="6" type="ORF">LWF01_05295</name>
</gene>
<dbReference type="CDD" id="cd03801">
    <property type="entry name" value="GT4_PimA-like"/>
    <property type="match status" value="1"/>
</dbReference>
<dbReference type="EMBL" id="CP090958">
    <property type="protein sequence ID" value="WGW13186.1"/>
    <property type="molecule type" value="Genomic_DNA"/>
</dbReference>
<evidence type="ECO:0000313" key="6">
    <source>
        <dbReference type="EMBL" id="WGW13186.1"/>
    </source>
</evidence>
<dbReference type="Proteomes" id="UP001209083">
    <property type="component" value="Chromosome"/>
</dbReference>
<dbReference type="Gene3D" id="3.40.50.2000">
    <property type="entry name" value="Glycogen Phosphorylase B"/>
    <property type="match status" value="2"/>
</dbReference>